<evidence type="ECO:0000313" key="2">
    <source>
        <dbReference type="EMBL" id="MCY9596916.1"/>
    </source>
</evidence>
<reference evidence="2 5" key="2">
    <citation type="submission" date="2022-05" db="EMBL/GenBank/DDBJ databases">
        <title>Genome Sequencing of Bee-Associated Microbes.</title>
        <authorList>
            <person name="Dunlap C."/>
        </authorList>
    </citation>
    <scope>NUCLEOTIDE SEQUENCE [LARGE SCALE GENOMIC DNA]</scope>
    <source>
        <strain evidence="2 5">NRRL B-23120</strain>
    </source>
</reference>
<reference evidence="3 4" key="1">
    <citation type="submission" date="2018-01" db="EMBL/GenBank/DDBJ databases">
        <title>The whole genome sequencing and assembly of Paenibacillus chitinolyticus KCCM 41400 strain.</title>
        <authorList>
            <person name="Kim J.-Y."/>
            <person name="Park M.-K."/>
            <person name="Lee Y.-J."/>
            <person name="Yi H."/>
            <person name="Bahn Y.-S."/>
            <person name="Kim J.F."/>
            <person name="Lee D.-W."/>
        </authorList>
    </citation>
    <scope>NUCLEOTIDE SEQUENCE [LARGE SCALE GENOMIC DNA]</scope>
    <source>
        <strain evidence="3 4">KCCM 41400</strain>
    </source>
</reference>
<dbReference type="KEGG" id="pchi:PC41400_19765"/>
<dbReference type="PANTHER" id="PTHR35525:SF3">
    <property type="entry name" value="BLL6575 PROTEIN"/>
    <property type="match status" value="1"/>
</dbReference>
<sequence>MENLALEFMNSQWYDWRGTGRSEDRLDRPGWLEAFLEKWELQAQIPPQPRERTALGELRKAMRAITECASSGREPDHGDIARLNEAMAEVPSRPVLTREEGGWRLESTTGDRGWTAVMGRVAVAYARLLAEEDVRRLKICANEDCRWIFFDESRSRTARWCDDKMCGNLMKVRRFRKRRKEND</sequence>
<dbReference type="Proteomes" id="UP001527202">
    <property type="component" value="Unassembled WGS sequence"/>
</dbReference>
<gene>
    <name evidence="2" type="ORF">M5X16_14145</name>
    <name evidence="3" type="ORF">PC41400_19765</name>
</gene>
<dbReference type="EMBL" id="JAMDMJ010000015">
    <property type="protein sequence ID" value="MCY9596916.1"/>
    <property type="molecule type" value="Genomic_DNA"/>
</dbReference>
<evidence type="ECO:0000313" key="5">
    <source>
        <dbReference type="Proteomes" id="UP001527202"/>
    </source>
</evidence>
<feature type="domain" description="Zinc finger CGNR" evidence="1">
    <location>
        <begin position="136"/>
        <end position="179"/>
    </location>
</feature>
<dbReference type="Pfam" id="PF07336">
    <property type="entry name" value="ABATE"/>
    <property type="match status" value="1"/>
</dbReference>
<keyword evidence="5" id="KW-1185">Reference proteome</keyword>
<dbReference type="Pfam" id="PF11706">
    <property type="entry name" value="zf-CGNR"/>
    <property type="match status" value="1"/>
</dbReference>
<dbReference type="InterPro" id="IPR021005">
    <property type="entry name" value="Znf_CGNR"/>
</dbReference>
<proteinExistence type="predicted"/>
<evidence type="ECO:0000313" key="4">
    <source>
        <dbReference type="Proteomes" id="UP000288943"/>
    </source>
</evidence>
<organism evidence="3 4">
    <name type="scientific">Paenibacillus chitinolyticus</name>
    <dbReference type="NCBI Taxonomy" id="79263"/>
    <lineage>
        <taxon>Bacteria</taxon>
        <taxon>Bacillati</taxon>
        <taxon>Bacillota</taxon>
        <taxon>Bacilli</taxon>
        <taxon>Bacillales</taxon>
        <taxon>Paenibacillaceae</taxon>
        <taxon>Paenibacillus</taxon>
    </lineage>
</organism>
<evidence type="ECO:0000259" key="1">
    <source>
        <dbReference type="Pfam" id="PF11706"/>
    </source>
</evidence>
<accession>A0A410WZZ5</accession>
<protein>
    <submittedName>
        <fullName evidence="2">ABATE domain-containing protein</fullName>
    </submittedName>
</protein>
<name>A0A410WZZ5_9BACL</name>
<dbReference type="RefSeq" id="WP_042227107.1">
    <property type="nucleotide sequence ID" value="NZ_CP026520.1"/>
</dbReference>
<evidence type="ECO:0000313" key="3">
    <source>
        <dbReference type="EMBL" id="QAV19771.1"/>
    </source>
</evidence>
<dbReference type="EMBL" id="CP026520">
    <property type="protein sequence ID" value="QAV19771.1"/>
    <property type="molecule type" value="Genomic_DNA"/>
</dbReference>
<dbReference type="InterPro" id="IPR010852">
    <property type="entry name" value="ABATE"/>
</dbReference>
<dbReference type="Proteomes" id="UP000288943">
    <property type="component" value="Chromosome"/>
</dbReference>
<dbReference type="InterPro" id="IPR023286">
    <property type="entry name" value="ABATE_dom_sf"/>
</dbReference>
<dbReference type="OrthoDB" id="123307at2"/>
<dbReference type="PANTHER" id="PTHR35525">
    <property type="entry name" value="BLL6575 PROTEIN"/>
    <property type="match status" value="1"/>
</dbReference>
<dbReference type="SUPFAM" id="SSF160904">
    <property type="entry name" value="Jann2411-like"/>
    <property type="match status" value="1"/>
</dbReference>
<dbReference type="AlphaFoldDB" id="A0A410WZZ5"/>
<dbReference type="GeneID" id="95377034"/>
<dbReference type="Gene3D" id="1.10.3300.10">
    <property type="entry name" value="Jann2411-like domain"/>
    <property type="match status" value="1"/>
</dbReference>